<feature type="signal peptide" evidence="1">
    <location>
        <begin position="1"/>
        <end position="20"/>
    </location>
</feature>
<dbReference type="PROSITE" id="PS51257">
    <property type="entry name" value="PROKAR_LIPOPROTEIN"/>
    <property type="match status" value="1"/>
</dbReference>
<dbReference type="RefSeq" id="WP_182483620.1">
    <property type="nucleotide sequence ID" value="NZ_JACGWU010000001.1"/>
</dbReference>
<feature type="chain" id="PRO_5039342551" description="Lipoprotein" evidence="1">
    <location>
        <begin position="21"/>
        <end position="193"/>
    </location>
</feature>
<protein>
    <recommendedName>
        <fullName evidence="4">Lipoprotein</fullName>
    </recommendedName>
</protein>
<evidence type="ECO:0000256" key="1">
    <source>
        <dbReference type="SAM" id="SignalP"/>
    </source>
</evidence>
<organism evidence="2 3">
    <name type="scientific">Alpinimonas psychrophila</name>
    <dbReference type="NCBI Taxonomy" id="748908"/>
    <lineage>
        <taxon>Bacteria</taxon>
        <taxon>Bacillati</taxon>
        <taxon>Actinomycetota</taxon>
        <taxon>Actinomycetes</taxon>
        <taxon>Micrococcales</taxon>
        <taxon>Microbacteriaceae</taxon>
        <taxon>Alpinimonas</taxon>
    </lineage>
</organism>
<comment type="caution">
    <text evidence="2">The sequence shown here is derived from an EMBL/GenBank/DDBJ whole genome shotgun (WGS) entry which is preliminary data.</text>
</comment>
<evidence type="ECO:0000313" key="3">
    <source>
        <dbReference type="Proteomes" id="UP000524237"/>
    </source>
</evidence>
<name>A0A7W3PNF5_9MICO</name>
<dbReference type="Proteomes" id="UP000524237">
    <property type="component" value="Unassembled WGS sequence"/>
</dbReference>
<dbReference type="EMBL" id="JACGWU010000001">
    <property type="protein sequence ID" value="MBA8828166.1"/>
    <property type="molecule type" value="Genomic_DNA"/>
</dbReference>
<sequence length="193" mass="19832">MITHPRFSRVLAVVAAGVLAATLAACSAPIVGSQALSGVAATTAMHQVLAASLAKEQEAGVTEQHTIGDTKFILVYDAAAPEGKQVAGMNTTQSVAYYDTPAALSLNKLKTYLDSVGDSLGTVTYDGTSFTIHNGDTTIVLMVKNDLIEGSAITAGASSTPQLVATTYALSDIARKMLTDAVVNTPKPSLSSQ</sequence>
<accession>A0A7W3PNF5</accession>
<evidence type="ECO:0000313" key="2">
    <source>
        <dbReference type="EMBL" id="MBA8828166.1"/>
    </source>
</evidence>
<proteinExistence type="predicted"/>
<keyword evidence="3" id="KW-1185">Reference proteome</keyword>
<gene>
    <name evidence="2" type="ORF">FB555_000237</name>
</gene>
<dbReference type="AlphaFoldDB" id="A0A7W3PNF5"/>
<keyword evidence="1" id="KW-0732">Signal</keyword>
<evidence type="ECO:0008006" key="4">
    <source>
        <dbReference type="Google" id="ProtNLM"/>
    </source>
</evidence>
<reference evidence="2 3" key="1">
    <citation type="submission" date="2020-07" db="EMBL/GenBank/DDBJ databases">
        <title>Sequencing the genomes of 1000 actinobacteria strains.</title>
        <authorList>
            <person name="Klenk H.-P."/>
        </authorList>
    </citation>
    <scope>NUCLEOTIDE SEQUENCE [LARGE SCALE GENOMIC DNA]</scope>
    <source>
        <strain evidence="2 3">DSM 23737</strain>
    </source>
</reference>